<dbReference type="InterPro" id="IPR013762">
    <property type="entry name" value="Integrase-like_cat_sf"/>
</dbReference>
<protein>
    <submittedName>
        <fullName evidence="4">Tyrosine-type recombinase/integrase</fullName>
    </submittedName>
</protein>
<gene>
    <name evidence="4" type="ORF">ACFFQ6_37960</name>
</gene>
<keyword evidence="5" id="KW-1185">Reference proteome</keyword>
<keyword evidence="1" id="KW-0233">DNA recombination</keyword>
<feature type="domain" description="Tyr recombinase" evidence="3">
    <location>
        <begin position="1"/>
        <end position="57"/>
    </location>
</feature>
<evidence type="ECO:0000256" key="1">
    <source>
        <dbReference type="ARBA" id="ARBA00023172"/>
    </source>
</evidence>
<dbReference type="SUPFAM" id="SSF56349">
    <property type="entry name" value="DNA breaking-rejoining enzymes"/>
    <property type="match status" value="1"/>
</dbReference>
<accession>A0ABV5XSL7</accession>
<dbReference type="Gene3D" id="1.10.443.10">
    <property type="entry name" value="Intergrase catalytic core"/>
    <property type="match status" value="1"/>
</dbReference>
<name>A0ABV5XSL7_9NOCA</name>
<proteinExistence type="predicted"/>
<dbReference type="Proteomes" id="UP001589587">
    <property type="component" value="Unassembled WGS sequence"/>
</dbReference>
<comment type="caution">
    <text evidence="4">The sequence shown here is derived from an EMBL/GenBank/DDBJ whole genome shotgun (WGS) entry which is preliminary data.</text>
</comment>
<dbReference type="EMBL" id="JBHMAS010000142">
    <property type="protein sequence ID" value="MFB9785488.1"/>
    <property type="molecule type" value="Genomic_DNA"/>
</dbReference>
<sequence>LGSDWTLHDLRHSAARRMANDPHLSLVEVKEVLGHAHLSTTEIYLTPDKDEVIASVLAHHARTADQREHPRAPSPPPAPGYDPAALSVLFGRPL</sequence>
<evidence type="ECO:0000313" key="4">
    <source>
        <dbReference type="EMBL" id="MFB9785488.1"/>
    </source>
</evidence>
<evidence type="ECO:0000259" key="3">
    <source>
        <dbReference type="PROSITE" id="PS51898"/>
    </source>
</evidence>
<organism evidence="4 5">
    <name type="scientific">Rhodococcus baikonurensis</name>
    <dbReference type="NCBI Taxonomy" id="172041"/>
    <lineage>
        <taxon>Bacteria</taxon>
        <taxon>Bacillati</taxon>
        <taxon>Actinomycetota</taxon>
        <taxon>Actinomycetes</taxon>
        <taxon>Mycobacteriales</taxon>
        <taxon>Nocardiaceae</taxon>
        <taxon>Rhodococcus</taxon>
        <taxon>Rhodococcus erythropolis group</taxon>
    </lineage>
</organism>
<evidence type="ECO:0000256" key="2">
    <source>
        <dbReference type="SAM" id="MobiDB-lite"/>
    </source>
</evidence>
<reference evidence="4 5" key="1">
    <citation type="submission" date="2024-09" db="EMBL/GenBank/DDBJ databases">
        <authorList>
            <person name="Sun Q."/>
            <person name="Mori K."/>
        </authorList>
    </citation>
    <scope>NUCLEOTIDE SEQUENCE [LARGE SCALE GENOMIC DNA]</scope>
    <source>
        <strain evidence="4 5">JCM 11411</strain>
    </source>
</reference>
<dbReference type="PROSITE" id="PS51898">
    <property type="entry name" value="TYR_RECOMBINASE"/>
    <property type="match status" value="1"/>
</dbReference>
<evidence type="ECO:0000313" key="5">
    <source>
        <dbReference type="Proteomes" id="UP001589587"/>
    </source>
</evidence>
<feature type="non-terminal residue" evidence="4">
    <location>
        <position position="1"/>
    </location>
</feature>
<dbReference type="RefSeq" id="WP_378377605.1">
    <property type="nucleotide sequence ID" value="NZ_JBHMAS010000142.1"/>
</dbReference>
<dbReference type="InterPro" id="IPR011010">
    <property type="entry name" value="DNA_brk_join_enz"/>
</dbReference>
<dbReference type="Pfam" id="PF00589">
    <property type="entry name" value="Phage_integrase"/>
    <property type="match status" value="1"/>
</dbReference>
<feature type="region of interest" description="Disordered" evidence="2">
    <location>
        <begin position="59"/>
        <end position="94"/>
    </location>
</feature>
<dbReference type="InterPro" id="IPR002104">
    <property type="entry name" value="Integrase_catalytic"/>
</dbReference>
<feature type="compositionally biased region" description="Basic and acidic residues" evidence="2">
    <location>
        <begin position="62"/>
        <end position="71"/>
    </location>
</feature>